<dbReference type="EMBL" id="FNCC01000030">
    <property type="protein sequence ID" value="SDH57706.1"/>
    <property type="molecule type" value="Genomic_DNA"/>
</dbReference>
<dbReference type="AlphaFoldDB" id="A0A1G8DJ71"/>
<dbReference type="RefSeq" id="WP_090060330.1">
    <property type="nucleotide sequence ID" value="NZ_FNCC01000030.1"/>
</dbReference>
<dbReference type="Proteomes" id="UP000199623">
    <property type="component" value="Unassembled WGS sequence"/>
</dbReference>
<dbReference type="STRING" id="200378.SAMN05216553_13018"/>
<protein>
    <recommendedName>
        <fullName evidence="3">Excreted virulence factor EspC, type VII ESX diderm</fullName>
    </recommendedName>
</protein>
<gene>
    <name evidence="1" type="ORF">SAMN05216553_13018</name>
</gene>
<keyword evidence="2" id="KW-1185">Reference proteome</keyword>
<accession>A0A1G8DJ71</accession>
<dbReference type="OrthoDB" id="3695135at2"/>
<reference evidence="2" key="1">
    <citation type="submission" date="2016-10" db="EMBL/GenBank/DDBJ databases">
        <authorList>
            <person name="Varghese N."/>
            <person name="Submissions S."/>
        </authorList>
    </citation>
    <scope>NUCLEOTIDE SEQUENCE [LARGE SCALE GENOMIC DNA]</scope>
    <source>
        <strain evidence="2">CGMCC 4.3506</strain>
    </source>
</reference>
<name>A0A1G8DJ71_9PSEU</name>
<evidence type="ECO:0000313" key="2">
    <source>
        <dbReference type="Proteomes" id="UP000199623"/>
    </source>
</evidence>
<organism evidence="1 2">
    <name type="scientific">Lentzea fradiae</name>
    <dbReference type="NCBI Taxonomy" id="200378"/>
    <lineage>
        <taxon>Bacteria</taxon>
        <taxon>Bacillati</taxon>
        <taxon>Actinomycetota</taxon>
        <taxon>Actinomycetes</taxon>
        <taxon>Pseudonocardiales</taxon>
        <taxon>Pseudonocardiaceae</taxon>
        <taxon>Lentzea</taxon>
    </lineage>
</organism>
<proteinExistence type="predicted"/>
<evidence type="ECO:0008006" key="3">
    <source>
        <dbReference type="Google" id="ProtNLM"/>
    </source>
</evidence>
<evidence type="ECO:0000313" key="1">
    <source>
        <dbReference type="EMBL" id="SDH57706.1"/>
    </source>
</evidence>
<sequence length="100" mass="11146">MNYRIDLVEMQAHAMKLNNVGQQVNYALSAGQAVSDPEAFGKLGFPLAALCTAAQNTAMDTMRQASGAAVDHVKRFDGWRKHIEEHEQAQSDIFDRMHDQ</sequence>